<comment type="caution">
    <text evidence="1">The sequence shown here is derived from an EMBL/GenBank/DDBJ whole genome shotgun (WGS) entry which is preliminary data.</text>
</comment>
<dbReference type="Proteomes" id="UP000001861">
    <property type="component" value="Unassembled WGS sequence"/>
</dbReference>
<dbReference type="AlphaFoldDB" id="A8P2D2"/>
<dbReference type="RefSeq" id="XP_001838291.2">
    <property type="nucleotide sequence ID" value="XM_001838239.2"/>
</dbReference>
<evidence type="ECO:0000313" key="2">
    <source>
        <dbReference type="Proteomes" id="UP000001861"/>
    </source>
</evidence>
<dbReference type="VEuPathDB" id="FungiDB:CC1G_04735"/>
<name>A8P2D2_COPC7</name>
<evidence type="ECO:0000313" key="1">
    <source>
        <dbReference type="EMBL" id="EAU83479.2"/>
    </source>
</evidence>
<dbReference type="OMA" id="RRYYECE"/>
<dbReference type="HOGENOM" id="CLU_597221_0_0_1"/>
<protein>
    <submittedName>
        <fullName evidence="1">Uncharacterized protein</fullName>
    </submittedName>
</protein>
<dbReference type="OrthoDB" id="3062612at2759"/>
<gene>
    <name evidence="1" type="ORF">CC1G_04735</name>
</gene>
<reference evidence="1 2" key="1">
    <citation type="journal article" date="2010" name="Proc. Natl. Acad. Sci. U.S.A.">
        <title>Insights into evolution of multicellular fungi from the assembled chromosomes of the mushroom Coprinopsis cinerea (Coprinus cinereus).</title>
        <authorList>
            <person name="Stajich J.E."/>
            <person name="Wilke S.K."/>
            <person name="Ahren D."/>
            <person name="Au C.H."/>
            <person name="Birren B.W."/>
            <person name="Borodovsky M."/>
            <person name="Burns C."/>
            <person name="Canback B."/>
            <person name="Casselton L.A."/>
            <person name="Cheng C.K."/>
            <person name="Deng J."/>
            <person name="Dietrich F.S."/>
            <person name="Fargo D.C."/>
            <person name="Farman M.L."/>
            <person name="Gathman A.C."/>
            <person name="Goldberg J."/>
            <person name="Guigo R."/>
            <person name="Hoegger P.J."/>
            <person name="Hooker J.B."/>
            <person name="Huggins A."/>
            <person name="James T.Y."/>
            <person name="Kamada T."/>
            <person name="Kilaru S."/>
            <person name="Kodira C."/>
            <person name="Kues U."/>
            <person name="Kupfer D."/>
            <person name="Kwan H.S."/>
            <person name="Lomsadze A."/>
            <person name="Li W."/>
            <person name="Lilly W.W."/>
            <person name="Ma L.J."/>
            <person name="Mackey A.J."/>
            <person name="Manning G."/>
            <person name="Martin F."/>
            <person name="Muraguchi H."/>
            <person name="Natvig D.O."/>
            <person name="Palmerini H."/>
            <person name="Ramesh M.A."/>
            <person name="Rehmeyer C.J."/>
            <person name="Roe B.A."/>
            <person name="Shenoy N."/>
            <person name="Stanke M."/>
            <person name="Ter-Hovhannisyan V."/>
            <person name="Tunlid A."/>
            <person name="Velagapudi R."/>
            <person name="Vision T.J."/>
            <person name="Zeng Q."/>
            <person name="Zolan M.E."/>
            <person name="Pukkila P.J."/>
        </authorList>
    </citation>
    <scope>NUCLEOTIDE SEQUENCE [LARGE SCALE GENOMIC DNA]</scope>
    <source>
        <strain evidence="2">Okayama-7 / 130 / ATCC MYA-4618 / FGSC 9003</strain>
    </source>
</reference>
<sequence>MHVNELPSEVLAAAFELGVLTTGIRFLPPVCLVCRTWYLLINETPRLWGIIDVSRTAKPDLLLAQVDKAKAAPLTVFVSETYTVLGKRRNFDVIDRLSNLSCNWIKADVPRWVFSQREWPTDYPNLEELVIFSGRLALPTQSDSSSQSTPPSSNKLRSLVIDGVTNSGQFLSPSIQAFTLKGRGSSPPVSDTLAQLSQIPNVRRLKIDGLCHRPQLLNQSLTVTLAHLREMELTGLRYLSILLLYLAAPNLHVLTIDNTSIRNHRPWWWMNQPGLDNGPDQEWTLLTPFFTQWCEPRFTPSNLHTLKLVNCLIPSDLPFLVRFLARTPNLVRLILVDEVIAGIPSALSGLEESDEGGRAGILDALKSPTAAMSAGGGWLCPSLMVLHIESKELETKDLIDVAAIRGVRSPVDCGLSQSAPKKLRTITGFICAGAEGELARLESLVDTACCTCLGCDMNTLARE</sequence>
<dbReference type="KEGG" id="cci:CC1G_04735"/>
<dbReference type="SUPFAM" id="SSF52047">
    <property type="entry name" value="RNI-like"/>
    <property type="match status" value="1"/>
</dbReference>
<dbReference type="EMBL" id="AACS02000013">
    <property type="protein sequence ID" value="EAU83479.2"/>
    <property type="molecule type" value="Genomic_DNA"/>
</dbReference>
<dbReference type="GeneID" id="6014871"/>
<proteinExistence type="predicted"/>
<accession>A8P2D2</accession>
<keyword evidence="2" id="KW-1185">Reference proteome</keyword>
<organism evidence="1 2">
    <name type="scientific">Coprinopsis cinerea (strain Okayama-7 / 130 / ATCC MYA-4618 / FGSC 9003)</name>
    <name type="common">Inky cap fungus</name>
    <name type="synonym">Hormographiella aspergillata</name>
    <dbReference type="NCBI Taxonomy" id="240176"/>
    <lineage>
        <taxon>Eukaryota</taxon>
        <taxon>Fungi</taxon>
        <taxon>Dikarya</taxon>
        <taxon>Basidiomycota</taxon>
        <taxon>Agaricomycotina</taxon>
        <taxon>Agaricomycetes</taxon>
        <taxon>Agaricomycetidae</taxon>
        <taxon>Agaricales</taxon>
        <taxon>Agaricineae</taxon>
        <taxon>Psathyrellaceae</taxon>
        <taxon>Coprinopsis</taxon>
    </lineage>
</organism>
<dbReference type="InParanoid" id="A8P2D2"/>